<comment type="caution">
    <text evidence="2">The sequence shown here is derived from an EMBL/GenBank/DDBJ whole genome shotgun (WGS) entry which is preliminary data.</text>
</comment>
<dbReference type="Gene3D" id="3.90.1640.10">
    <property type="entry name" value="inorganic pyrophosphatase (n-terminal core)"/>
    <property type="match status" value="1"/>
</dbReference>
<feature type="region of interest" description="Disordered" evidence="1">
    <location>
        <begin position="1"/>
        <end position="29"/>
    </location>
</feature>
<sequence>MDRTRFTRGSARTSMTAHHKKAPAPAPSADLTDFMNDMFFGTVNNDAKKSYNLTGNRWEDNKDNDDDEGGFDDSIRSDSSKLTQEWLHEARRMVASSPSRCDSPASARLLGSPRFASPRLSTGSILDKRDPLSRSARRNRATEGFSEEILTRSARHSRNGSIGSDSVVDSSPASQVHKWISNNLKPPTSNGSSPEYQSPNNNNNGALIFLANDAGSPLPPRQSTIRKSRFRSAPKPSQPPLPPASSPQDIPRRFKQAPSPEPTGQMLSPPKNLVESAHRRSISKSTCSIEKIAPNSSGREDDQLSGEQQELSLNGFLKKQRAKIEQIMNKEVEGKAKIILSGPSNSTSSMVAAICHAWLMENRARKSKEDGGGDGEAPFVVVPVMNVGSQCTILTDNYCEDAYDLLEFPMLKKLLLAGILLDTQNLNSAVELSTTRDSEAVQLLLAGSAPNYRTNIYDQLIQDQKDQALFEAFRHSYGKPPSSESKILSVEEQRRLQAIPAKMNPTPRPKGIQQEQVCASKSTLVFDERFLIVKIKLMNLQKILWFYVLSAAKQAPKPATAQQPNDSSRGKNKSFLSKWFGFGGK</sequence>
<feature type="compositionally biased region" description="Polar residues" evidence="1">
    <location>
        <begin position="180"/>
        <end position="205"/>
    </location>
</feature>
<dbReference type="EMBL" id="CAMGYJ010000007">
    <property type="protein sequence ID" value="CAI0451586.1"/>
    <property type="molecule type" value="Genomic_DNA"/>
</dbReference>
<proteinExistence type="predicted"/>
<dbReference type="AlphaFoldDB" id="A0AAV0MZI1"/>
<dbReference type="Proteomes" id="UP001154282">
    <property type="component" value="Unassembled WGS sequence"/>
</dbReference>
<reference evidence="2" key="1">
    <citation type="submission" date="2022-08" db="EMBL/GenBank/DDBJ databases">
        <authorList>
            <person name="Gutierrez-Valencia J."/>
        </authorList>
    </citation>
    <scope>NUCLEOTIDE SEQUENCE</scope>
</reference>
<keyword evidence="3" id="KW-1185">Reference proteome</keyword>
<dbReference type="InterPro" id="IPR038763">
    <property type="entry name" value="DHH_sf"/>
</dbReference>
<dbReference type="PANTHER" id="PTHR12112:SF39">
    <property type="entry name" value="EG:152A3.5 PROTEIN (FBGN0003116_PN PROTEIN)"/>
    <property type="match status" value="1"/>
</dbReference>
<feature type="compositionally biased region" description="Pro residues" evidence="1">
    <location>
        <begin position="236"/>
        <end position="245"/>
    </location>
</feature>
<feature type="region of interest" description="Disordered" evidence="1">
    <location>
        <begin position="93"/>
        <end position="307"/>
    </location>
</feature>
<protein>
    <submittedName>
        <fullName evidence="2">Uncharacterized protein</fullName>
    </submittedName>
</protein>
<name>A0AAV0MZI1_9ROSI</name>
<organism evidence="2 3">
    <name type="scientific">Linum tenue</name>
    <dbReference type="NCBI Taxonomy" id="586396"/>
    <lineage>
        <taxon>Eukaryota</taxon>
        <taxon>Viridiplantae</taxon>
        <taxon>Streptophyta</taxon>
        <taxon>Embryophyta</taxon>
        <taxon>Tracheophyta</taxon>
        <taxon>Spermatophyta</taxon>
        <taxon>Magnoliopsida</taxon>
        <taxon>eudicotyledons</taxon>
        <taxon>Gunneridae</taxon>
        <taxon>Pentapetalae</taxon>
        <taxon>rosids</taxon>
        <taxon>fabids</taxon>
        <taxon>Malpighiales</taxon>
        <taxon>Linaceae</taxon>
        <taxon>Linum</taxon>
    </lineage>
</organism>
<dbReference type="GO" id="GO:0005737">
    <property type="term" value="C:cytoplasm"/>
    <property type="evidence" value="ECO:0007669"/>
    <property type="project" value="TreeGrafter"/>
</dbReference>
<feature type="region of interest" description="Disordered" evidence="1">
    <location>
        <begin position="558"/>
        <end position="585"/>
    </location>
</feature>
<evidence type="ECO:0000313" key="2">
    <source>
        <dbReference type="EMBL" id="CAI0451586.1"/>
    </source>
</evidence>
<dbReference type="PANTHER" id="PTHR12112">
    <property type="entry name" value="BNIP - RELATED"/>
    <property type="match status" value="1"/>
</dbReference>
<dbReference type="SUPFAM" id="SSF64182">
    <property type="entry name" value="DHH phosphoesterases"/>
    <property type="match status" value="1"/>
</dbReference>
<evidence type="ECO:0000256" key="1">
    <source>
        <dbReference type="SAM" id="MobiDB-lite"/>
    </source>
</evidence>
<feature type="region of interest" description="Disordered" evidence="1">
    <location>
        <begin position="54"/>
        <end position="77"/>
    </location>
</feature>
<dbReference type="GO" id="GO:0004309">
    <property type="term" value="F:exopolyphosphatase activity"/>
    <property type="evidence" value="ECO:0007669"/>
    <property type="project" value="TreeGrafter"/>
</dbReference>
<gene>
    <name evidence="2" type="ORF">LITE_LOCUS30921</name>
</gene>
<feature type="compositionally biased region" description="Acidic residues" evidence="1">
    <location>
        <begin position="62"/>
        <end position="71"/>
    </location>
</feature>
<accession>A0AAV0MZI1</accession>
<evidence type="ECO:0000313" key="3">
    <source>
        <dbReference type="Proteomes" id="UP001154282"/>
    </source>
</evidence>
<feature type="compositionally biased region" description="Low complexity" evidence="1">
    <location>
        <begin position="160"/>
        <end position="171"/>
    </location>
</feature>